<evidence type="ECO:0000256" key="1">
    <source>
        <dbReference type="SAM" id="MobiDB-lite"/>
    </source>
</evidence>
<dbReference type="EMBL" id="JAULSV010000001">
    <property type="protein sequence ID" value="KAK0657029.1"/>
    <property type="molecule type" value="Genomic_DNA"/>
</dbReference>
<reference evidence="2" key="1">
    <citation type="submission" date="2023-06" db="EMBL/GenBank/DDBJ databases">
        <title>Genome-scale phylogeny and comparative genomics of the fungal order Sordariales.</title>
        <authorList>
            <consortium name="Lawrence Berkeley National Laboratory"/>
            <person name="Hensen N."/>
            <person name="Bonometti L."/>
            <person name="Westerberg I."/>
            <person name="Brannstrom I.O."/>
            <person name="Guillou S."/>
            <person name="Cros-Aarteil S."/>
            <person name="Calhoun S."/>
            <person name="Haridas S."/>
            <person name="Kuo A."/>
            <person name="Mondo S."/>
            <person name="Pangilinan J."/>
            <person name="Riley R."/>
            <person name="Labutti K."/>
            <person name="Andreopoulos B."/>
            <person name="Lipzen A."/>
            <person name="Chen C."/>
            <person name="Yanf M."/>
            <person name="Daum C."/>
            <person name="Ng V."/>
            <person name="Clum A."/>
            <person name="Steindorff A."/>
            <person name="Ohm R."/>
            <person name="Martin F."/>
            <person name="Silar P."/>
            <person name="Natvig D."/>
            <person name="Lalanne C."/>
            <person name="Gautier V."/>
            <person name="Ament-Velasquez S.L."/>
            <person name="Kruys A."/>
            <person name="Hutchinson M.I."/>
            <person name="Powell A.J."/>
            <person name="Barry K."/>
            <person name="Miller A.N."/>
            <person name="Grigoriev I.V."/>
            <person name="Debuchy R."/>
            <person name="Gladieux P."/>
            <person name="Thoren M.H."/>
            <person name="Johannesson H."/>
        </authorList>
    </citation>
    <scope>NUCLEOTIDE SEQUENCE</scope>
    <source>
        <strain evidence="2">SMH2532-1</strain>
    </source>
</reference>
<evidence type="ECO:0000313" key="3">
    <source>
        <dbReference type="Proteomes" id="UP001174936"/>
    </source>
</evidence>
<keyword evidence="3" id="KW-1185">Reference proteome</keyword>
<dbReference type="Proteomes" id="UP001174936">
    <property type="component" value="Unassembled WGS sequence"/>
</dbReference>
<protein>
    <submittedName>
        <fullName evidence="2">Uncharacterized protein</fullName>
    </submittedName>
</protein>
<feature type="region of interest" description="Disordered" evidence="1">
    <location>
        <begin position="1"/>
        <end position="48"/>
    </location>
</feature>
<name>A0AA39YQY2_9PEZI</name>
<comment type="caution">
    <text evidence="2">The sequence shown here is derived from an EMBL/GenBank/DDBJ whole genome shotgun (WGS) entry which is preliminary data.</text>
</comment>
<evidence type="ECO:0000313" key="2">
    <source>
        <dbReference type="EMBL" id="KAK0657029.1"/>
    </source>
</evidence>
<gene>
    <name evidence="2" type="ORF">B0T16DRAFT_400768</name>
</gene>
<accession>A0AA39YQY2</accession>
<proteinExistence type="predicted"/>
<sequence length="233" mass="27173">MFPSSFPSGAIPDNSLTEHRPAAKTMSNKGDSIRSIPANHGQNEEPGALPGVTIRVERAVNPVVDNQTLQPTTERCHWPGPFTQLMPWEEPFYASDLHRFVNHLRLRYRYASHLVDLVWREDPRPDDDVDERFGMGPGNIRHRAWMVQFRARRMPDGDQHMHLFVFAKFCGRRMWGSNVGFYCLGHVTLDEQHPRRLVEIQIPTGEFPRFKSKVKHEFKGTFGKWWKPFSRLR</sequence>
<dbReference type="AlphaFoldDB" id="A0AA39YQY2"/>
<organism evidence="2 3">
    <name type="scientific">Cercophora newfieldiana</name>
    <dbReference type="NCBI Taxonomy" id="92897"/>
    <lineage>
        <taxon>Eukaryota</taxon>
        <taxon>Fungi</taxon>
        <taxon>Dikarya</taxon>
        <taxon>Ascomycota</taxon>
        <taxon>Pezizomycotina</taxon>
        <taxon>Sordariomycetes</taxon>
        <taxon>Sordariomycetidae</taxon>
        <taxon>Sordariales</taxon>
        <taxon>Lasiosphaeriaceae</taxon>
        <taxon>Cercophora</taxon>
    </lineage>
</organism>